<dbReference type="InterPro" id="IPR036291">
    <property type="entry name" value="NAD(P)-bd_dom_sf"/>
</dbReference>
<dbReference type="InterPro" id="IPR001509">
    <property type="entry name" value="Epimerase_deHydtase"/>
</dbReference>
<evidence type="ECO:0000313" key="2">
    <source>
        <dbReference type="EMBL" id="NYJ07443.1"/>
    </source>
</evidence>
<gene>
    <name evidence="2" type="ORF">GGQ55_003721</name>
</gene>
<dbReference type="InterPro" id="IPR050177">
    <property type="entry name" value="Lipid_A_modif_metabolic_enz"/>
</dbReference>
<protein>
    <submittedName>
        <fullName evidence="2">Nucleoside-diphosphate-sugar epimerase</fullName>
    </submittedName>
</protein>
<dbReference type="PANTHER" id="PTHR43245">
    <property type="entry name" value="BIFUNCTIONAL POLYMYXIN RESISTANCE PROTEIN ARNA"/>
    <property type="match status" value="1"/>
</dbReference>
<accession>A0A853CN78</accession>
<dbReference type="Pfam" id="PF01370">
    <property type="entry name" value="Epimerase"/>
    <property type="match status" value="1"/>
</dbReference>
<dbReference type="AlphaFoldDB" id="A0A853CN78"/>
<feature type="domain" description="NAD-dependent epimerase/dehydratase" evidence="1">
    <location>
        <begin position="9"/>
        <end position="251"/>
    </location>
</feature>
<dbReference type="PANTHER" id="PTHR43245:SF52">
    <property type="entry name" value="NAD-DEPENDENT EPIMERASE_DEHYDRATASE"/>
    <property type="match status" value="1"/>
</dbReference>
<sequence>MSPERGLTVAVTGPTGTFGSGLVPLLQDEPRVERVLGLARRPFDPAERGWTKMAYRRGDVRDPDTLREAFAGADVVVHLAFLITGNAPRETARAINVEGTLNVFRAAAEAGARRLVYASSIAAYGFHRDNPIGMTEDWPVRPAARLFYAQEKAEVEELLAAESAEHPELDLYLLRPPVVLGPNTVGAKDLLPGPLAPLGRRLAEAANRRLPVPVPVVVPRMPVQFVHEDDVGRALLLCALGEGPPGAYNIAGDGVLTAVDVAREYGALPIPVPAAPAELAARAISRLPFLPPAAEWVEAFSHPAIMDTTKARERLGWRPRYSGLEALRATLRTDPGDR</sequence>
<dbReference type="RefSeq" id="WP_179719302.1">
    <property type="nucleotide sequence ID" value="NZ_JACBZT010000001.1"/>
</dbReference>
<organism evidence="2 3">
    <name type="scientific">Petropleomorpha daqingensis</name>
    <dbReference type="NCBI Taxonomy" id="2026353"/>
    <lineage>
        <taxon>Bacteria</taxon>
        <taxon>Bacillati</taxon>
        <taxon>Actinomycetota</taxon>
        <taxon>Actinomycetes</taxon>
        <taxon>Geodermatophilales</taxon>
        <taxon>Geodermatophilaceae</taxon>
        <taxon>Petropleomorpha</taxon>
    </lineage>
</organism>
<comment type="caution">
    <text evidence="2">The sequence shown here is derived from an EMBL/GenBank/DDBJ whole genome shotgun (WGS) entry which is preliminary data.</text>
</comment>
<dbReference type="SUPFAM" id="SSF51735">
    <property type="entry name" value="NAD(P)-binding Rossmann-fold domains"/>
    <property type="match status" value="1"/>
</dbReference>
<dbReference type="EMBL" id="JACBZT010000001">
    <property type="protein sequence ID" value="NYJ07443.1"/>
    <property type="molecule type" value="Genomic_DNA"/>
</dbReference>
<dbReference type="Proteomes" id="UP000541969">
    <property type="component" value="Unassembled WGS sequence"/>
</dbReference>
<evidence type="ECO:0000259" key="1">
    <source>
        <dbReference type="Pfam" id="PF01370"/>
    </source>
</evidence>
<name>A0A853CN78_9ACTN</name>
<reference evidence="2 3" key="1">
    <citation type="submission" date="2020-07" db="EMBL/GenBank/DDBJ databases">
        <title>Sequencing the genomes of 1000 actinobacteria strains.</title>
        <authorList>
            <person name="Klenk H.-P."/>
        </authorList>
    </citation>
    <scope>NUCLEOTIDE SEQUENCE [LARGE SCALE GENOMIC DNA]</scope>
    <source>
        <strain evidence="2 3">DSM 104001</strain>
    </source>
</reference>
<proteinExistence type="predicted"/>
<keyword evidence="3" id="KW-1185">Reference proteome</keyword>
<evidence type="ECO:0000313" key="3">
    <source>
        <dbReference type="Proteomes" id="UP000541969"/>
    </source>
</evidence>
<dbReference type="Gene3D" id="3.40.50.720">
    <property type="entry name" value="NAD(P)-binding Rossmann-like Domain"/>
    <property type="match status" value="1"/>
</dbReference>